<gene>
    <name evidence="2" type="ORF">Q0590_36345</name>
</gene>
<proteinExistence type="predicted"/>
<feature type="region of interest" description="Disordered" evidence="1">
    <location>
        <begin position="1"/>
        <end position="61"/>
    </location>
</feature>
<evidence type="ECO:0000313" key="3">
    <source>
        <dbReference type="Proteomes" id="UP001168528"/>
    </source>
</evidence>
<dbReference type="Proteomes" id="UP001168528">
    <property type="component" value="Unassembled WGS sequence"/>
</dbReference>
<dbReference type="RefSeq" id="WP_302042599.1">
    <property type="nucleotide sequence ID" value="NZ_JAUKPO010000095.1"/>
</dbReference>
<evidence type="ECO:0000313" key="2">
    <source>
        <dbReference type="EMBL" id="MDO1451802.1"/>
    </source>
</evidence>
<protein>
    <submittedName>
        <fullName evidence="2">Uncharacterized protein</fullName>
    </submittedName>
</protein>
<reference evidence="2" key="1">
    <citation type="submission" date="2023-07" db="EMBL/GenBank/DDBJ databases">
        <title>The genome sequence of Rhodocytophaga aerolata KACC 12507.</title>
        <authorList>
            <person name="Zhang X."/>
        </authorList>
    </citation>
    <scope>NUCLEOTIDE SEQUENCE</scope>
    <source>
        <strain evidence="2">KACC 12507</strain>
    </source>
</reference>
<sequence>MDEKTGQTETQKSPTLKSEGQIDLAAEKYTQHEGQTKTEKSPPVNKGGRPPRNIPQPEKWTIKGIDRDTRAIIQKAASRAGKPLGRWFNEDLREFAQSQIKKGNAVPAKQEDLVTGLFDKLRTELKAEQSEELKSLRLAIENRPATFWEWLSGKKKS</sequence>
<organism evidence="2 3">
    <name type="scientific">Rhodocytophaga aerolata</name>
    <dbReference type="NCBI Taxonomy" id="455078"/>
    <lineage>
        <taxon>Bacteria</taxon>
        <taxon>Pseudomonadati</taxon>
        <taxon>Bacteroidota</taxon>
        <taxon>Cytophagia</taxon>
        <taxon>Cytophagales</taxon>
        <taxon>Rhodocytophagaceae</taxon>
        <taxon>Rhodocytophaga</taxon>
    </lineage>
</organism>
<keyword evidence="3" id="KW-1185">Reference proteome</keyword>
<accession>A0ABT8RI67</accession>
<feature type="compositionally biased region" description="Basic and acidic residues" evidence="1">
    <location>
        <begin position="25"/>
        <end position="40"/>
    </location>
</feature>
<name>A0ABT8RI67_9BACT</name>
<dbReference type="EMBL" id="JAUKPO010000095">
    <property type="protein sequence ID" value="MDO1451802.1"/>
    <property type="molecule type" value="Genomic_DNA"/>
</dbReference>
<comment type="caution">
    <text evidence="2">The sequence shown here is derived from an EMBL/GenBank/DDBJ whole genome shotgun (WGS) entry which is preliminary data.</text>
</comment>
<evidence type="ECO:0000256" key="1">
    <source>
        <dbReference type="SAM" id="MobiDB-lite"/>
    </source>
</evidence>
<feature type="compositionally biased region" description="Polar residues" evidence="1">
    <location>
        <begin position="7"/>
        <end position="18"/>
    </location>
</feature>